<dbReference type="AlphaFoldDB" id="A0A3P7ILJ0"/>
<sequence>MSPLASLDDYGFLEISPPVEGRDMIVETDVKCTYQPIQNDKSFILGPASQLEFNRPTLIPYDQFVVQCRDGSSSQDVIYERAFVNIPLPTEMLLGATKGAKVCQKQLGKELSFIFEKVQHGTIEIPQTGSLMCAAACMVVEIYALCRNILRWLYWYSILCP</sequence>
<evidence type="ECO:0000313" key="1">
    <source>
        <dbReference type="EMBL" id="VDM68693.1"/>
    </source>
</evidence>
<organism evidence="1 2">
    <name type="scientific">Strongylus vulgaris</name>
    <name type="common">Blood worm</name>
    <dbReference type="NCBI Taxonomy" id="40348"/>
    <lineage>
        <taxon>Eukaryota</taxon>
        <taxon>Metazoa</taxon>
        <taxon>Ecdysozoa</taxon>
        <taxon>Nematoda</taxon>
        <taxon>Chromadorea</taxon>
        <taxon>Rhabditida</taxon>
        <taxon>Rhabditina</taxon>
        <taxon>Rhabditomorpha</taxon>
        <taxon>Strongyloidea</taxon>
        <taxon>Strongylidae</taxon>
        <taxon>Strongylus</taxon>
    </lineage>
</organism>
<evidence type="ECO:0000313" key="2">
    <source>
        <dbReference type="Proteomes" id="UP000270094"/>
    </source>
</evidence>
<dbReference type="Proteomes" id="UP000270094">
    <property type="component" value="Unassembled WGS sequence"/>
</dbReference>
<proteinExistence type="predicted"/>
<keyword evidence="2" id="KW-1185">Reference proteome</keyword>
<accession>A0A3P7ILJ0</accession>
<dbReference type="OrthoDB" id="413313at2759"/>
<reference evidence="1 2" key="1">
    <citation type="submission" date="2018-11" db="EMBL/GenBank/DDBJ databases">
        <authorList>
            <consortium name="Pathogen Informatics"/>
        </authorList>
    </citation>
    <scope>NUCLEOTIDE SEQUENCE [LARGE SCALE GENOMIC DNA]</scope>
</reference>
<dbReference type="EMBL" id="UYYB01009709">
    <property type="protein sequence ID" value="VDM68693.1"/>
    <property type="molecule type" value="Genomic_DNA"/>
</dbReference>
<gene>
    <name evidence="1" type="ORF">SVUK_LOCUS3691</name>
</gene>
<name>A0A3P7ILJ0_STRVU</name>
<protein>
    <submittedName>
        <fullName evidence="1">Uncharacterized protein</fullName>
    </submittedName>
</protein>